<evidence type="ECO:0000256" key="3">
    <source>
        <dbReference type="PIRSR" id="PIRSR613078-3"/>
    </source>
</evidence>
<feature type="active site" description="Tele-phosphohistidine intermediate" evidence="1">
    <location>
        <position position="24"/>
    </location>
</feature>
<dbReference type="InterPro" id="IPR029033">
    <property type="entry name" value="His_PPase_superfam"/>
</dbReference>
<dbReference type="Pfam" id="PF00300">
    <property type="entry name" value="His_Phos_1"/>
    <property type="match status" value="2"/>
</dbReference>
<dbReference type="SMART" id="SM00855">
    <property type="entry name" value="PGAM"/>
    <property type="match status" value="1"/>
</dbReference>
<protein>
    <submittedName>
        <fullName evidence="4">Histidine phosphatase family protein</fullName>
    </submittedName>
</protein>
<name>A0A6B3NH43_9CYAN</name>
<reference evidence="4" key="1">
    <citation type="submission" date="2019-11" db="EMBL/GenBank/DDBJ databases">
        <title>Genomic insights into an expanded diversity of filamentous marine cyanobacteria reveals the extraordinary biosynthetic potential of Moorea and Okeania.</title>
        <authorList>
            <person name="Ferreira Leao T."/>
            <person name="Wang M."/>
            <person name="Moss N."/>
            <person name="Da Silva R."/>
            <person name="Sanders J."/>
            <person name="Nurk S."/>
            <person name="Gurevich A."/>
            <person name="Humphrey G."/>
            <person name="Reher R."/>
            <person name="Zhu Q."/>
            <person name="Belda-Ferre P."/>
            <person name="Glukhov E."/>
            <person name="Rex R."/>
            <person name="Dorrestein P.C."/>
            <person name="Knight R."/>
            <person name="Pevzner P."/>
            <person name="Gerwick W.H."/>
            <person name="Gerwick L."/>
        </authorList>
    </citation>
    <scope>NUCLEOTIDE SEQUENCE</scope>
    <source>
        <strain evidence="4">SIO1C4</strain>
    </source>
</reference>
<evidence type="ECO:0000256" key="1">
    <source>
        <dbReference type="PIRSR" id="PIRSR613078-1"/>
    </source>
</evidence>
<dbReference type="InterPro" id="IPR013078">
    <property type="entry name" value="His_Pase_superF_clade-1"/>
</dbReference>
<evidence type="ECO:0000313" key="4">
    <source>
        <dbReference type="EMBL" id="NER28618.1"/>
    </source>
</evidence>
<comment type="caution">
    <text evidence="4">The sequence shown here is derived from an EMBL/GenBank/DDBJ whole genome shotgun (WGS) entry which is preliminary data.</text>
</comment>
<feature type="binding site" evidence="2">
    <location>
        <begin position="23"/>
        <end position="30"/>
    </location>
    <ligand>
        <name>substrate</name>
    </ligand>
</feature>
<dbReference type="PANTHER" id="PTHR48100">
    <property type="entry name" value="BROAD-SPECIFICITY PHOSPHATASE YOR283W-RELATED"/>
    <property type="match status" value="1"/>
</dbReference>
<proteinExistence type="predicted"/>
<organism evidence="4">
    <name type="scientific">Symploca sp. SIO1C4</name>
    <dbReference type="NCBI Taxonomy" id="2607765"/>
    <lineage>
        <taxon>Bacteria</taxon>
        <taxon>Bacillati</taxon>
        <taxon>Cyanobacteriota</taxon>
        <taxon>Cyanophyceae</taxon>
        <taxon>Coleofasciculales</taxon>
        <taxon>Coleofasciculaceae</taxon>
        <taxon>Symploca</taxon>
    </lineage>
</organism>
<dbReference type="GO" id="GO:0016791">
    <property type="term" value="F:phosphatase activity"/>
    <property type="evidence" value="ECO:0007669"/>
    <property type="project" value="TreeGrafter"/>
</dbReference>
<dbReference type="InterPro" id="IPR050275">
    <property type="entry name" value="PGM_Phosphatase"/>
</dbReference>
<dbReference type="EMBL" id="JAAHFQ010000238">
    <property type="protein sequence ID" value="NER28618.1"/>
    <property type="molecule type" value="Genomic_DNA"/>
</dbReference>
<dbReference type="Gene3D" id="3.40.50.1240">
    <property type="entry name" value="Phosphoglycerate mutase-like"/>
    <property type="match status" value="2"/>
</dbReference>
<dbReference type="PANTHER" id="PTHR48100:SF10">
    <property type="entry name" value="2-CARBOXY-D-ARABINITOL-1-PHOSPHATASE-RELATED"/>
    <property type="match status" value="1"/>
</dbReference>
<feature type="active site" description="Proton donor/acceptor" evidence="1">
    <location>
        <position position="104"/>
    </location>
</feature>
<feature type="site" description="Transition state stabilizer" evidence="3">
    <location>
        <position position="207"/>
    </location>
</feature>
<sequence>MSSRPDTGLCITDTSSTRVILVRHGGSNYNEQGIYQGNGDDSVLTSQGHNYAYQTGIALKELGIKATYVSRSQRAQQTAIQILGAMNKAVDDLCPLHVHDKLQEISMHLWEGLPLNYVQEQFAQQYRFWQEQPHKFQMRKPQNTQTWHANVETLHATSVQISRGNLAVANSLKQQFFPVLDLYEQAQQFWQEILPCHTGQTVLIVSHGGTNRALISTAINLKPEYYHTLQQSNCGVSILNFSVPQIHQAQLEVLNVTTQLGETLPKMKKGKQGLRLLLLPSDGINLHQTRKVAEFLKHESINFSLSSDLASSHTTAEVILKYHPAAIQFQVLRDDFPQAWQQAILSRRSSVASEGMDATSLITGLVVASETIIKSILSQVLGLKSDQLWRLPLSQGGISVIHYPATNCSPVLQAMNITK</sequence>
<dbReference type="AlphaFoldDB" id="A0A6B3NH43"/>
<dbReference type="SUPFAM" id="SSF53254">
    <property type="entry name" value="Phosphoglycerate mutase-like"/>
    <property type="match status" value="2"/>
</dbReference>
<feature type="binding site" evidence="2">
    <location>
        <position position="74"/>
    </location>
    <ligand>
        <name>substrate</name>
    </ligand>
</feature>
<accession>A0A6B3NH43</accession>
<dbReference type="CDD" id="cd07067">
    <property type="entry name" value="HP_PGM_like"/>
    <property type="match status" value="1"/>
</dbReference>
<gene>
    <name evidence="4" type="ORF">F6J89_13545</name>
</gene>
<evidence type="ECO:0000256" key="2">
    <source>
        <dbReference type="PIRSR" id="PIRSR613078-2"/>
    </source>
</evidence>